<sequence length="174" mass="19427">MIAARDPAPEPPQTMSDPADLLAAYLDFYRDAVLRKLEGLSERQLRTSVLPSGWTPLELLKHLAHVERRWLCWGFAGEPVTDPWGDDGPDGRWHVADDETVEDVTAFFMTQCRRSREIVAGARLTDVAAAGGRFTPPAVRPTLSRILFHLLQEYARHVGQLDVVRELIDGAVGE</sequence>
<dbReference type="Pfam" id="PF04978">
    <property type="entry name" value="MST"/>
    <property type="match status" value="1"/>
</dbReference>
<name>A0ABP8UJP0_9ACTN</name>
<reference evidence="2" key="1">
    <citation type="journal article" date="2019" name="Int. J. Syst. Evol. Microbiol.">
        <title>The Global Catalogue of Microorganisms (GCM) 10K type strain sequencing project: providing services to taxonomists for standard genome sequencing and annotation.</title>
        <authorList>
            <consortium name="The Broad Institute Genomics Platform"/>
            <consortium name="The Broad Institute Genome Sequencing Center for Infectious Disease"/>
            <person name="Wu L."/>
            <person name="Ma J."/>
        </authorList>
    </citation>
    <scope>NUCLEOTIDE SEQUENCE [LARGE SCALE GENOMIC DNA]</scope>
    <source>
        <strain evidence="2">JCM 17939</strain>
    </source>
</reference>
<organism evidence="1 2">
    <name type="scientific">Actinoallomurus vinaceus</name>
    <dbReference type="NCBI Taxonomy" id="1080074"/>
    <lineage>
        <taxon>Bacteria</taxon>
        <taxon>Bacillati</taxon>
        <taxon>Actinomycetota</taxon>
        <taxon>Actinomycetes</taxon>
        <taxon>Streptosporangiales</taxon>
        <taxon>Thermomonosporaceae</taxon>
        <taxon>Actinoallomurus</taxon>
    </lineage>
</organism>
<accession>A0ABP8UJP0</accession>
<evidence type="ECO:0000313" key="1">
    <source>
        <dbReference type="EMBL" id="GAA4633547.1"/>
    </source>
</evidence>
<dbReference type="RefSeq" id="WP_345436545.1">
    <property type="nucleotide sequence ID" value="NZ_BAABHK010000012.1"/>
</dbReference>
<protein>
    <submittedName>
        <fullName evidence="1">DinB family protein</fullName>
    </submittedName>
</protein>
<evidence type="ECO:0000313" key="2">
    <source>
        <dbReference type="Proteomes" id="UP001501442"/>
    </source>
</evidence>
<gene>
    <name evidence="1" type="ORF">GCM10023196_071510</name>
</gene>
<keyword evidence="2" id="KW-1185">Reference proteome</keyword>
<dbReference type="SUPFAM" id="SSF109854">
    <property type="entry name" value="DinB/YfiT-like putative metalloenzymes"/>
    <property type="match status" value="1"/>
</dbReference>
<dbReference type="InterPro" id="IPR034660">
    <property type="entry name" value="DinB/YfiT-like"/>
</dbReference>
<comment type="caution">
    <text evidence="1">The sequence shown here is derived from an EMBL/GenBank/DDBJ whole genome shotgun (WGS) entry which is preliminary data.</text>
</comment>
<dbReference type="EMBL" id="BAABHK010000012">
    <property type="protein sequence ID" value="GAA4633547.1"/>
    <property type="molecule type" value="Genomic_DNA"/>
</dbReference>
<dbReference type="Proteomes" id="UP001501442">
    <property type="component" value="Unassembled WGS sequence"/>
</dbReference>
<dbReference type="Gene3D" id="1.20.120.450">
    <property type="entry name" value="dinb family like domain"/>
    <property type="match status" value="1"/>
</dbReference>
<dbReference type="InterPro" id="IPR007061">
    <property type="entry name" value="MST-like"/>
</dbReference>
<proteinExistence type="predicted"/>